<gene>
    <name evidence="1" type="ORF">KY290_001120</name>
</gene>
<proteinExistence type="predicted"/>
<reference evidence="1 2" key="1">
    <citation type="journal article" date="2021" name="bioRxiv">
        <title>Chromosome-scale and haplotype-resolved genome assembly of a tetraploid potato cultivar.</title>
        <authorList>
            <person name="Sun H."/>
            <person name="Jiao W.-B."/>
            <person name="Krause K."/>
            <person name="Campoy J.A."/>
            <person name="Goel M."/>
            <person name="Folz-Donahue K."/>
            <person name="Kukat C."/>
            <person name="Huettel B."/>
            <person name="Schneeberger K."/>
        </authorList>
    </citation>
    <scope>NUCLEOTIDE SEQUENCE [LARGE SCALE GENOMIC DNA]</scope>
    <source>
        <strain evidence="1">SolTubOtavaFocal</strain>
        <tissue evidence="1">Leaves</tissue>
    </source>
</reference>
<keyword evidence="2" id="KW-1185">Reference proteome</keyword>
<dbReference type="EMBL" id="JAIVGD010000001">
    <property type="protein sequence ID" value="KAH0781522.1"/>
    <property type="molecule type" value="Genomic_DNA"/>
</dbReference>
<name>A0ABQ7WL80_SOLTU</name>
<accession>A0ABQ7WL80</accession>
<evidence type="ECO:0000313" key="1">
    <source>
        <dbReference type="EMBL" id="KAH0781522.1"/>
    </source>
</evidence>
<comment type="caution">
    <text evidence="1">The sequence shown here is derived from an EMBL/GenBank/DDBJ whole genome shotgun (WGS) entry which is preliminary data.</text>
</comment>
<protein>
    <recommendedName>
        <fullName evidence="3">RNase H type-1 domain-containing protein</fullName>
    </recommendedName>
</protein>
<evidence type="ECO:0008006" key="3">
    <source>
        <dbReference type="Google" id="ProtNLM"/>
    </source>
</evidence>
<dbReference type="Proteomes" id="UP000826656">
    <property type="component" value="Unassembled WGS sequence"/>
</dbReference>
<organism evidence="1 2">
    <name type="scientific">Solanum tuberosum</name>
    <name type="common">Potato</name>
    <dbReference type="NCBI Taxonomy" id="4113"/>
    <lineage>
        <taxon>Eukaryota</taxon>
        <taxon>Viridiplantae</taxon>
        <taxon>Streptophyta</taxon>
        <taxon>Embryophyta</taxon>
        <taxon>Tracheophyta</taxon>
        <taxon>Spermatophyta</taxon>
        <taxon>Magnoliopsida</taxon>
        <taxon>eudicotyledons</taxon>
        <taxon>Gunneridae</taxon>
        <taxon>Pentapetalae</taxon>
        <taxon>asterids</taxon>
        <taxon>lamiids</taxon>
        <taxon>Solanales</taxon>
        <taxon>Solanaceae</taxon>
        <taxon>Solanoideae</taxon>
        <taxon>Solaneae</taxon>
        <taxon>Solanum</taxon>
    </lineage>
</organism>
<sequence length="97" mass="10770">MAIQLAAEICVHKGFTNVVIETDSTIARLIMIQEVSAPREGNVVADSLANYAIDEEIFGTFEEFHQLPAQASLSMLIKFKFLRLESEFIHGDSSLDP</sequence>
<evidence type="ECO:0000313" key="2">
    <source>
        <dbReference type="Proteomes" id="UP000826656"/>
    </source>
</evidence>